<evidence type="ECO:0000313" key="2">
    <source>
        <dbReference type="EMBL" id="ART30680.1"/>
    </source>
</evidence>
<organism evidence="2">
    <name type="scientific">Utricularia reniformis</name>
    <dbReference type="NCBI Taxonomy" id="192314"/>
    <lineage>
        <taxon>Eukaryota</taxon>
        <taxon>Viridiplantae</taxon>
        <taxon>Streptophyta</taxon>
        <taxon>Embryophyta</taxon>
        <taxon>Tracheophyta</taxon>
        <taxon>Spermatophyta</taxon>
        <taxon>Magnoliopsida</taxon>
        <taxon>eudicotyledons</taxon>
        <taxon>Gunneridae</taxon>
        <taxon>Pentapetalae</taxon>
        <taxon>asterids</taxon>
        <taxon>lamiids</taxon>
        <taxon>Lamiales</taxon>
        <taxon>Lentibulariaceae</taxon>
        <taxon>Utricularia</taxon>
    </lineage>
</organism>
<dbReference type="AlphaFoldDB" id="A0A1Y0AZV7"/>
<name>A0A1Y0AZV7_9LAMI</name>
<keyword evidence="2" id="KW-0496">Mitochondrion</keyword>
<feature type="region of interest" description="Disordered" evidence="1">
    <location>
        <begin position="1"/>
        <end position="22"/>
    </location>
</feature>
<evidence type="ECO:0000256" key="1">
    <source>
        <dbReference type="SAM" id="MobiDB-lite"/>
    </source>
</evidence>
<sequence>MVGRWTNSSFITNHWSPRNPSSLQEYRPIIQLSSMYKINSGENSSSATAAGHRLPD</sequence>
<reference evidence="2" key="1">
    <citation type="submission" date="2017-03" db="EMBL/GenBank/DDBJ databases">
        <title>The mitochondrial genome of the carnivorous plant Utricularia reniformis (Lentibulariaceae): structure, comparative analysis and evolutionary landmarks.</title>
        <authorList>
            <person name="Silva S.R."/>
            <person name="Alvarenga D.O."/>
            <person name="Michael T.P."/>
            <person name="Miranda V.F.O."/>
            <person name="Varani A.M."/>
        </authorList>
    </citation>
    <scope>NUCLEOTIDE SEQUENCE</scope>
</reference>
<protein>
    <submittedName>
        <fullName evidence="2">Uncharacterized protein</fullName>
    </submittedName>
</protein>
<gene>
    <name evidence="2" type="ORF">AEK19_MT0414</name>
</gene>
<accession>A0A1Y0AZV7</accession>
<proteinExistence type="predicted"/>
<dbReference type="EMBL" id="KY774314">
    <property type="protein sequence ID" value="ART30680.1"/>
    <property type="molecule type" value="Genomic_DNA"/>
</dbReference>
<geneLocation type="mitochondrion" evidence="2"/>